<dbReference type="Proteomes" id="UP001445076">
    <property type="component" value="Unassembled WGS sequence"/>
</dbReference>
<reference evidence="3 4" key="1">
    <citation type="journal article" date="2024" name="BMC Genomics">
        <title>Genome assembly of redclaw crayfish (Cherax quadricarinatus) provides insights into its immune adaptation and hypoxia tolerance.</title>
        <authorList>
            <person name="Liu Z."/>
            <person name="Zheng J."/>
            <person name="Li H."/>
            <person name="Fang K."/>
            <person name="Wang S."/>
            <person name="He J."/>
            <person name="Zhou D."/>
            <person name="Weng S."/>
            <person name="Chi M."/>
            <person name="Gu Z."/>
            <person name="He J."/>
            <person name="Li F."/>
            <person name="Wang M."/>
        </authorList>
    </citation>
    <scope>NUCLEOTIDE SEQUENCE [LARGE SCALE GENOMIC DNA]</scope>
    <source>
        <strain evidence="3">ZL_2023a</strain>
    </source>
</reference>
<evidence type="ECO:0000256" key="2">
    <source>
        <dbReference type="SAM" id="Phobius"/>
    </source>
</evidence>
<evidence type="ECO:0000313" key="3">
    <source>
        <dbReference type="EMBL" id="KAK8722624.1"/>
    </source>
</evidence>
<keyword evidence="2" id="KW-0812">Transmembrane</keyword>
<keyword evidence="4" id="KW-1185">Reference proteome</keyword>
<feature type="transmembrane region" description="Helical" evidence="2">
    <location>
        <begin position="301"/>
        <end position="323"/>
    </location>
</feature>
<name>A0AAW0W2K5_CHEQU</name>
<sequence length="339" mass="37364">MALKACDAATAMDKQLLVTLILTFYTSTKRATVGGHSDGPPMTTATAGGYSYSPIPTATAGGQSYGPIHTATAGGHSYGSPIHKATAGGHKYDIVEHTTWTTQPLAAKLSRQHLMWPICHQLPCETLYGSFTLNIPVIISLTTPYKSNFTSNVSSWRPRLVFLDDNNNDQACVDVKVQDGNILLQSKYKCNNDQLLESTYIPLALYYENKWLHIKILINNSSSLKIALFSWSQNKDILTLSKLKILPSRVRVDNVYQFGYSTLVNYTQNTSSSGTNISTSDTSHLSHNTTTLPTPTKNSQFTYNITVLGTLSGISCVIIILLVTKSRRYLLNREHHPTI</sequence>
<dbReference type="EMBL" id="JARKIK010000094">
    <property type="protein sequence ID" value="KAK8722624.1"/>
    <property type="molecule type" value="Genomic_DNA"/>
</dbReference>
<evidence type="ECO:0000256" key="1">
    <source>
        <dbReference type="SAM" id="MobiDB-lite"/>
    </source>
</evidence>
<proteinExistence type="predicted"/>
<keyword evidence="2" id="KW-1133">Transmembrane helix</keyword>
<feature type="compositionally biased region" description="Low complexity" evidence="1">
    <location>
        <begin position="270"/>
        <end position="283"/>
    </location>
</feature>
<feature type="region of interest" description="Disordered" evidence="1">
    <location>
        <begin position="270"/>
        <end position="291"/>
    </location>
</feature>
<keyword evidence="2" id="KW-0472">Membrane</keyword>
<evidence type="ECO:0000313" key="4">
    <source>
        <dbReference type="Proteomes" id="UP001445076"/>
    </source>
</evidence>
<dbReference type="AlphaFoldDB" id="A0AAW0W2K5"/>
<protein>
    <submittedName>
        <fullName evidence="3">Uncharacterized protein</fullName>
    </submittedName>
</protein>
<organism evidence="3 4">
    <name type="scientific">Cherax quadricarinatus</name>
    <name type="common">Australian red claw crayfish</name>
    <dbReference type="NCBI Taxonomy" id="27406"/>
    <lineage>
        <taxon>Eukaryota</taxon>
        <taxon>Metazoa</taxon>
        <taxon>Ecdysozoa</taxon>
        <taxon>Arthropoda</taxon>
        <taxon>Crustacea</taxon>
        <taxon>Multicrustacea</taxon>
        <taxon>Malacostraca</taxon>
        <taxon>Eumalacostraca</taxon>
        <taxon>Eucarida</taxon>
        <taxon>Decapoda</taxon>
        <taxon>Pleocyemata</taxon>
        <taxon>Astacidea</taxon>
        <taxon>Parastacoidea</taxon>
        <taxon>Parastacidae</taxon>
        <taxon>Cherax</taxon>
    </lineage>
</organism>
<feature type="non-terminal residue" evidence="3">
    <location>
        <position position="339"/>
    </location>
</feature>
<comment type="caution">
    <text evidence="3">The sequence shown here is derived from an EMBL/GenBank/DDBJ whole genome shotgun (WGS) entry which is preliminary data.</text>
</comment>
<gene>
    <name evidence="3" type="ORF">OTU49_012137</name>
</gene>
<accession>A0AAW0W2K5</accession>